<protein>
    <recommendedName>
        <fullName evidence="3">histidine kinase</fullName>
        <ecNumber evidence="3">2.7.13.3</ecNumber>
    </recommendedName>
</protein>
<keyword evidence="8 11" id="KW-1133">Transmembrane helix</keyword>
<dbReference type="InterPro" id="IPR005467">
    <property type="entry name" value="His_kinase_dom"/>
</dbReference>
<comment type="subcellular location">
    <subcellularLocation>
        <location evidence="2">Cell membrane</location>
    </subcellularLocation>
</comment>
<dbReference type="InterPro" id="IPR036097">
    <property type="entry name" value="HisK_dim/P_sf"/>
</dbReference>
<dbReference type="PANTHER" id="PTHR45436">
    <property type="entry name" value="SENSOR HISTIDINE KINASE YKOH"/>
    <property type="match status" value="1"/>
</dbReference>
<evidence type="ECO:0000256" key="5">
    <source>
        <dbReference type="ARBA" id="ARBA00022679"/>
    </source>
</evidence>
<dbReference type="PRINTS" id="PR00344">
    <property type="entry name" value="BCTRLSENSOR"/>
</dbReference>
<dbReference type="Gene3D" id="6.10.340.10">
    <property type="match status" value="1"/>
</dbReference>
<feature type="transmembrane region" description="Helical" evidence="11">
    <location>
        <begin position="175"/>
        <end position="198"/>
    </location>
</feature>
<dbReference type="Gene3D" id="3.30.565.10">
    <property type="entry name" value="Histidine kinase-like ATPase, C-terminal domain"/>
    <property type="match status" value="1"/>
</dbReference>
<keyword evidence="4" id="KW-0597">Phosphoprotein</keyword>
<evidence type="ECO:0000259" key="13">
    <source>
        <dbReference type="PROSITE" id="PS50885"/>
    </source>
</evidence>
<dbReference type="GO" id="GO:0000155">
    <property type="term" value="F:phosphorelay sensor kinase activity"/>
    <property type="evidence" value="ECO:0007669"/>
    <property type="project" value="InterPro"/>
</dbReference>
<evidence type="ECO:0000256" key="8">
    <source>
        <dbReference type="ARBA" id="ARBA00022989"/>
    </source>
</evidence>
<keyword evidence="7 14" id="KW-0418">Kinase</keyword>
<dbReference type="InterPro" id="IPR004358">
    <property type="entry name" value="Sig_transdc_His_kin-like_C"/>
</dbReference>
<dbReference type="SUPFAM" id="SSF55874">
    <property type="entry name" value="ATPase domain of HSP90 chaperone/DNA topoisomerase II/histidine kinase"/>
    <property type="match status" value="1"/>
</dbReference>
<dbReference type="Gene3D" id="1.10.287.130">
    <property type="match status" value="1"/>
</dbReference>
<evidence type="ECO:0000256" key="4">
    <source>
        <dbReference type="ARBA" id="ARBA00022553"/>
    </source>
</evidence>
<dbReference type="EMBL" id="LT629799">
    <property type="protein sequence ID" value="SDU79904.1"/>
    <property type="molecule type" value="Genomic_DNA"/>
</dbReference>
<keyword evidence="5" id="KW-0808">Transferase</keyword>
<evidence type="ECO:0000256" key="7">
    <source>
        <dbReference type="ARBA" id="ARBA00022777"/>
    </source>
</evidence>
<dbReference type="InterPro" id="IPR003594">
    <property type="entry name" value="HATPase_dom"/>
</dbReference>
<dbReference type="InterPro" id="IPR003661">
    <property type="entry name" value="HisK_dim/P_dom"/>
</dbReference>
<accession>A0A1H2LGF7</accession>
<sequence length="474" mass="49564">MLGSLKGSLFLRIAAIAIATLAVTMLAAALLTAQLIRVEQRQDLDSVLRREVSALALGLPDQLSAAAGSDGTADAAQVDRAVQQYLALHPGSQQHLTVITLGSRTISTQDGPPELVELNRSGALPAGVDGRLLTVSSKAGPLRVLRTPVVSRGAQVAVVSVYGPLAPGLDQARQAFVRIGLASAVGLVLGGVVLLLALRKALRPVHELADAARSVDLRDLSSRVPEPGGNDEVAAMAAEFNRMLDRIHADEQKRTELLAAISHELRTPLAVARGHLELLETLGPEEGKTAADTAAVARRELDRLGRIVDDLTALNAGADSAEVEIGPVFAPDVIDALRDRVAGLAYADVEIRDAPPIIVLGDEDRLTQALLALVVNARTHTPQGTPTSVQVESVKDHVEFRVLDAGPGLDPEVAQRAFDPFVTTKSLGTTRTSGLGLSVVKALTEAQGGTIILHTGASGTSVTVMLPQALDSHP</sequence>
<keyword evidence="9" id="KW-0902">Two-component regulatory system</keyword>
<gene>
    <name evidence="14" type="ORF">SAMN04488544_0072</name>
</gene>
<evidence type="ECO:0000256" key="11">
    <source>
        <dbReference type="SAM" id="Phobius"/>
    </source>
</evidence>
<reference evidence="15" key="1">
    <citation type="submission" date="2016-10" db="EMBL/GenBank/DDBJ databases">
        <authorList>
            <person name="Varghese N."/>
            <person name="Submissions S."/>
        </authorList>
    </citation>
    <scope>NUCLEOTIDE SEQUENCE [LARGE SCALE GENOMIC DNA]</scope>
    <source>
        <strain evidence="15">DSM 21743</strain>
    </source>
</reference>
<evidence type="ECO:0000259" key="12">
    <source>
        <dbReference type="PROSITE" id="PS50109"/>
    </source>
</evidence>
<evidence type="ECO:0000256" key="1">
    <source>
        <dbReference type="ARBA" id="ARBA00000085"/>
    </source>
</evidence>
<dbReference type="PROSITE" id="PS50109">
    <property type="entry name" value="HIS_KIN"/>
    <property type="match status" value="1"/>
</dbReference>
<evidence type="ECO:0000256" key="10">
    <source>
        <dbReference type="ARBA" id="ARBA00023136"/>
    </source>
</evidence>
<dbReference type="Proteomes" id="UP000198825">
    <property type="component" value="Chromosome I"/>
</dbReference>
<comment type="catalytic activity">
    <reaction evidence="1">
        <text>ATP + protein L-histidine = ADP + protein N-phospho-L-histidine.</text>
        <dbReference type="EC" id="2.7.13.3"/>
    </reaction>
</comment>
<evidence type="ECO:0000313" key="15">
    <source>
        <dbReference type="Proteomes" id="UP000198825"/>
    </source>
</evidence>
<keyword evidence="6 11" id="KW-0812">Transmembrane</keyword>
<dbReference type="EC" id="2.7.13.3" evidence="3"/>
<dbReference type="InterPro" id="IPR003660">
    <property type="entry name" value="HAMP_dom"/>
</dbReference>
<dbReference type="SMART" id="SM00304">
    <property type="entry name" value="HAMP"/>
    <property type="match status" value="1"/>
</dbReference>
<dbReference type="Pfam" id="PF00672">
    <property type="entry name" value="HAMP"/>
    <property type="match status" value="1"/>
</dbReference>
<keyword evidence="15" id="KW-1185">Reference proteome</keyword>
<dbReference type="PROSITE" id="PS50885">
    <property type="entry name" value="HAMP"/>
    <property type="match status" value="1"/>
</dbReference>
<dbReference type="Pfam" id="PF00512">
    <property type="entry name" value="HisKA"/>
    <property type="match status" value="1"/>
</dbReference>
<name>A0A1H2LGF7_9ACTN</name>
<dbReference type="SUPFAM" id="SSF47384">
    <property type="entry name" value="Homodimeric domain of signal transducing histidine kinase"/>
    <property type="match status" value="1"/>
</dbReference>
<evidence type="ECO:0000256" key="3">
    <source>
        <dbReference type="ARBA" id="ARBA00012438"/>
    </source>
</evidence>
<dbReference type="InterPro" id="IPR036890">
    <property type="entry name" value="HATPase_C_sf"/>
</dbReference>
<dbReference type="Pfam" id="PF02518">
    <property type="entry name" value="HATPase_c"/>
    <property type="match status" value="1"/>
</dbReference>
<evidence type="ECO:0000256" key="9">
    <source>
        <dbReference type="ARBA" id="ARBA00023012"/>
    </source>
</evidence>
<dbReference type="InterPro" id="IPR050428">
    <property type="entry name" value="TCS_sensor_his_kinase"/>
</dbReference>
<dbReference type="SMART" id="SM00387">
    <property type="entry name" value="HATPase_c"/>
    <property type="match status" value="1"/>
</dbReference>
<dbReference type="SMART" id="SM00388">
    <property type="entry name" value="HisKA"/>
    <property type="match status" value="1"/>
</dbReference>
<organism evidence="14 15">
    <name type="scientific">Microlunatus sagamiharensis</name>
    <dbReference type="NCBI Taxonomy" id="546874"/>
    <lineage>
        <taxon>Bacteria</taxon>
        <taxon>Bacillati</taxon>
        <taxon>Actinomycetota</taxon>
        <taxon>Actinomycetes</taxon>
        <taxon>Propionibacteriales</taxon>
        <taxon>Propionibacteriaceae</taxon>
        <taxon>Microlunatus</taxon>
    </lineage>
</organism>
<dbReference type="CDD" id="cd00075">
    <property type="entry name" value="HATPase"/>
    <property type="match status" value="1"/>
</dbReference>
<evidence type="ECO:0000256" key="2">
    <source>
        <dbReference type="ARBA" id="ARBA00004236"/>
    </source>
</evidence>
<evidence type="ECO:0000256" key="6">
    <source>
        <dbReference type="ARBA" id="ARBA00022692"/>
    </source>
</evidence>
<dbReference type="PANTHER" id="PTHR45436:SF5">
    <property type="entry name" value="SENSOR HISTIDINE KINASE TRCS"/>
    <property type="match status" value="1"/>
</dbReference>
<feature type="domain" description="Histidine kinase" evidence="12">
    <location>
        <begin position="260"/>
        <end position="470"/>
    </location>
</feature>
<dbReference type="CDD" id="cd00082">
    <property type="entry name" value="HisKA"/>
    <property type="match status" value="1"/>
</dbReference>
<dbReference type="GO" id="GO:0005886">
    <property type="term" value="C:plasma membrane"/>
    <property type="evidence" value="ECO:0007669"/>
    <property type="project" value="UniProtKB-SubCell"/>
</dbReference>
<feature type="domain" description="HAMP" evidence="13">
    <location>
        <begin position="199"/>
        <end position="252"/>
    </location>
</feature>
<keyword evidence="10 11" id="KW-0472">Membrane</keyword>
<dbReference type="AlphaFoldDB" id="A0A1H2LGF7"/>
<dbReference type="OrthoDB" id="9786919at2"/>
<proteinExistence type="predicted"/>
<dbReference type="SUPFAM" id="SSF158472">
    <property type="entry name" value="HAMP domain-like"/>
    <property type="match status" value="1"/>
</dbReference>
<evidence type="ECO:0000313" key="14">
    <source>
        <dbReference type="EMBL" id="SDU79904.1"/>
    </source>
</evidence>
<dbReference type="STRING" id="546874.SAMN04488544_0072"/>
<feature type="transmembrane region" description="Helical" evidence="11">
    <location>
        <begin position="9"/>
        <end position="31"/>
    </location>
</feature>
<dbReference type="CDD" id="cd06225">
    <property type="entry name" value="HAMP"/>
    <property type="match status" value="1"/>
</dbReference>